<dbReference type="SMART" id="SM00978">
    <property type="entry name" value="Tim44"/>
    <property type="match status" value="1"/>
</dbReference>
<keyword evidence="8" id="KW-0809">Transit peptide</keyword>
<dbReference type="InterPro" id="IPR032710">
    <property type="entry name" value="NTF2-like_dom_sf"/>
</dbReference>
<gene>
    <name evidence="15" type="primary">TIM44</name>
    <name evidence="15" type="ORF">MVES_002207</name>
</gene>
<dbReference type="AlphaFoldDB" id="A0A2N1JCD6"/>
<keyword evidence="11" id="KW-0472">Membrane</keyword>
<sequence length="515" mass="57362">MKSMRAVSLGQGAALGSAHGAMRAPHMAVRALHASRPALDTPRSPFQVFVQTLREELTKSREFQENMRQLQGRTEKFQDTETMRKAREAYDRARIISSIKHNPRLQYAAEQLRKSGGTVGSAVSSTLKQMEESELMRSLSSMTGRMRRQLEDSTAPVRNTEVYKAFAATISEAFDDGSDGINIHLTDGMDAKEVRRLKREKRLRKIGKPPPVEDVEASAPSEAKAEDPIVAAAAAAGEAAGRESAGEAAGRKTAGEAAGAAKPAMDAEEKQQRRKRLGGYAVTTYVAANEAAGQDMVLAPESAQKKWRILPEDTAVHRKMDEWNEQFQDSEHPVVERIRGITNTVASWFAENETAQVSRAFKQMDPTFTMAGFTNDLREYVIPEVLDAYHTGQRHLLRQWCSEATYNVLMATIDPYLQRGYIPDGRILDLSSVEIIQGKMLETGPMPVLVVSFQTQELMYFTDPRSNEIKEGSVEQANLCRYAMVMTRAEDELRNEITGGWKIVELARRGQIAFM</sequence>
<dbReference type="PANTHER" id="PTHR10721:SF1">
    <property type="entry name" value="MITOCHONDRIAL IMPORT INNER MEMBRANE TRANSLOCASE SUBUNIT TIM44"/>
    <property type="match status" value="1"/>
</dbReference>
<evidence type="ECO:0000256" key="10">
    <source>
        <dbReference type="ARBA" id="ARBA00023128"/>
    </source>
</evidence>
<dbReference type="EMBL" id="KZ454990">
    <property type="protein sequence ID" value="PKI84192.1"/>
    <property type="molecule type" value="Genomic_DNA"/>
</dbReference>
<dbReference type="Pfam" id="PF04280">
    <property type="entry name" value="Tim44"/>
    <property type="match status" value="1"/>
</dbReference>
<evidence type="ECO:0000259" key="14">
    <source>
        <dbReference type="SMART" id="SM00978"/>
    </source>
</evidence>
<dbReference type="GeneID" id="80901847"/>
<organism evidence="15 16">
    <name type="scientific">Malassezia vespertilionis</name>
    <dbReference type="NCBI Taxonomy" id="2020962"/>
    <lineage>
        <taxon>Eukaryota</taxon>
        <taxon>Fungi</taxon>
        <taxon>Dikarya</taxon>
        <taxon>Basidiomycota</taxon>
        <taxon>Ustilaginomycotina</taxon>
        <taxon>Malasseziomycetes</taxon>
        <taxon>Malasseziales</taxon>
        <taxon>Malasseziaceae</taxon>
        <taxon>Malassezia</taxon>
    </lineage>
</organism>
<evidence type="ECO:0000256" key="12">
    <source>
        <dbReference type="ARBA" id="ARBA00074309"/>
    </source>
</evidence>
<dbReference type="PANTHER" id="PTHR10721">
    <property type="entry name" value="MITOCHONDRIAL IMPORT INNER MEMBRANE TRANSLOCASE SUBUNIT TIM44"/>
    <property type="match status" value="1"/>
</dbReference>
<dbReference type="RefSeq" id="XP_056063146.1">
    <property type="nucleotide sequence ID" value="XM_056207171.1"/>
</dbReference>
<dbReference type="SUPFAM" id="SSF54427">
    <property type="entry name" value="NTF2-like"/>
    <property type="match status" value="1"/>
</dbReference>
<dbReference type="InterPro" id="IPR039544">
    <property type="entry name" value="Tim44-like"/>
</dbReference>
<evidence type="ECO:0000256" key="1">
    <source>
        <dbReference type="ARBA" id="ARBA00004637"/>
    </source>
</evidence>
<keyword evidence="4" id="KW-0547">Nucleotide-binding</keyword>
<feature type="domain" description="Tim44-like" evidence="14">
    <location>
        <begin position="354"/>
        <end position="508"/>
    </location>
</feature>
<feature type="compositionally biased region" description="Low complexity" evidence="13">
    <location>
        <begin position="255"/>
        <end position="264"/>
    </location>
</feature>
<comment type="similarity">
    <text evidence="2">Belongs to the Tim44 family.</text>
</comment>
<keyword evidence="5" id="KW-0999">Mitochondrion inner membrane</keyword>
<evidence type="ECO:0000256" key="3">
    <source>
        <dbReference type="ARBA" id="ARBA00022448"/>
    </source>
</evidence>
<reference evidence="15 16" key="1">
    <citation type="submission" date="2017-10" db="EMBL/GenBank/DDBJ databases">
        <title>A novel species of cold-tolerant Malassezia isolated from bats.</title>
        <authorList>
            <person name="Lorch J.M."/>
            <person name="Palmer J.M."/>
            <person name="Vanderwolf K.J."/>
            <person name="Schmidt K.Z."/>
            <person name="Verant M.L."/>
            <person name="Weller T.J."/>
            <person name="Blehert D.S."/>
        </authorList>
    </citation>
    <scope>NUCLEOTIDE SEQUENCE [LARGE SCALE GENOMIC DNA]</scope>
    <source>
        <strain evidence="15 16">NWHC:44797-103</strain>
    </source>
</reference>
<evidence type="ECO:0000256" key="5">
    <source>
        <dbReference type="ARBA" id="ARBA00022792"/>
    </source>
</evidence>
<dbReference type="GO" id="GO:0051087">
    <property type="term" value="F:protein-folding chaperone binding"/>
    <property type="evidence" value="ECO:0007669"/>
    <property type="project" value="TreeGrafter"/>
</dbReference>
<feature type="compositionally biased region" description="Basic and acidic residues" evidence="13">
    <location>
        <begin position="240"/>
        <end position="254"/>
    </location>
</feature>
<evidence type="ECO:0000256" key="13">
    <source>
        <dbReference type="SAM" id="MobiDB-lite"/>
    </source>
</evidence>
<name>A0A2N1JCD6_9BASI</name>
<comment type="subcellular location">
    <subcellularLocation>
        <location evidence="1">Mitochondrion inner membrane</location>
        <topology evidence="1">Peripheral membrane protein</topology>
    </subcellularLocation>
</comment>
<dbReference type="GO" id="GO:0005524">
    <property type="term" value="F:ATP binding"/>
    <property type="evidence" value="ECO:0007669"/>
    <property type="project" value="UniProtKB-KW"/>
</dbReference>
<dbReference type="GO" id="GO:0005743">
    <property type="term" value="C:mitochondrial inner membrane"/>
    <property type="evidence" value="ECO:0007669"/>
    <property type="project" value="UniProtKB-SubCell"/>
</dbReference>
<evidence type="ECO:0000256" key="7">
    <source>
        <dbReference type="ARBA" id="ARBA00022927"/>
    </source>
</evidence>
<keyword evidence="7" id="KW-0653">Protein transport</keyword>
<dbReference type="Gene3D" id="3.10.450.240">
    <property type="match status" value="1"/>
</dbReference>
<keyword evidence="16" id="KW-1185">Reference proteome</keyword>
<protein>
    <recommendedName>
        <fullName evidence="12">Mitochondrial import inner membrane translocase subunit TIM44</fullName>
    </recommendedName>
</protein>
<evidence type="ECO:0000313" key="15">
    <source>
        <dbReference type="EMBL" id="PKI84192.1"/>
    </source>
</evidence>
<keyword evidence="10" id="KW-0496">Mitochondrion</keyword>
<evidence type="ECO:0000256" key="9">
    <source>
        <dbReference type="ARBA" id="ARBA00023010"/>
    </source>
</evidence>
<evidence type="ECO:0000256" key="2">
    <source>
        <dbReference type="ARBA" id="ARBA00009597"/>
    </source>
</evidence>
<keyword evidence="9" id="KW-0811">Translocation</keyword>
<feature type="region of interest" description="Disordered" evidence="13">
    <location>
        <begin position="201"/>
        <end position="274"/>
    </location>
</feature>
<dbReference type="Proteomes" id="UP000232875">
    <property type="component" value="Unassembled WGS sequence"/>
</dbReference>
<dbReference type="FunFam" id="3.10.450.240:FF:000002">
    <property type="entry name" value="Mitochondrial import inner membrane translocase subunit TIM44"/>
    <property type="match status" value="1"/>
</dbReference>
<dbReference type="GO" id="GO:0030150">
    <property type="term" value="P:protein import into mitochondrial matrix"/>
    <property type="evidence" value="ECO:0007669"/>
    <property type="project" value="TreeGrafter"/>
</dbReference>
<dbReference type="STRING" id="2020962.A0A2N1JCD6"/>
<dbReference type="InterPro" id="IPR007379">
    <property type="entry name" value="Tim44-like_dom"/>
</dbReference>
<evidence type="ECO:0000256" key="8">
    <source>
        <dbReference type="ARBA" id="ARBA00022946"/>
    </source>
</evidence>
<feature type="compositionally biased region" description="Low complexity" evidence="13">
    <location>
        <begin position="228"/>
        <end position="239"/>
    </location>
</feature>
<keyword evidence="6" id="KW-0067">ATP-binding</keyword>
<proteinExistence type="inferred from homology"/>
<evidence type="ECO:0000256" key="4">
    <source>
        <dbReference type="ARBA" id="ARBA00022741"/>
    </source>
</evidence>
<evidence type="ECO:0000313" key="16">
    <source>
        <dbReference type="Proteomes" id="UP000232875"/>
    </source>
</evidence>
<evidence type="ECO:0000256" key="11">
    <source>
        <dbReference type="ARBA" id="ARBA00023136"/>
    </source>
</evidence>
<dbReference type="OrthoDB" id="10265990at2759"/>
<keyword evidence="3" id="KW-0813">Transport</keyword>
<evidence type="ECO:0000256" key="6">
    <source>
        <dbReference type="ARBA" id="ARBA00022840"/>
    </source>
</evidence>
<accession>A0A2N1JCD6</accession>